<dbReference type="SUPFAM" id="SSF81338">
    <property type="entry name" value="Aquaporin-like"/>
    <property type="match status" value="1"/>
</dbReference>
<gene>
    <name evidence="8" type="ORF">KDH_11350</name>
</gene>
<reference evidence="8 9" key="1">
    <citation type="submission" date="2023-02" db="EMBL/GenBank/DDBJ databases">
        <title>Dictyobacter halimunensis sp. nov., a new member of the class Ktedonobacteria from forest soil in a geothermal area.</title>
        <authorList>
            <person name="Rachmania M.K."/>
            <person name="Ningsih F."/>
            <person name="Sakai Y."/>
            <person name="Yabe S."/>
            <person name="Yokota A."/>
            <person name="Sjamsuridzal W."/>
        </authorList>
    </citation>
    <scope>NUCLEOTIDE SEQUENCE [LARGE SCALE GENOMIC DNA]</scope>
    <source>
        <strain evidence="8 9">S3.2.2.5</strain>
    </source>
</reference>
<accession>A0ABQ6FN94</accession>
<evidence type="ECO:0000313" key="8">
    <source>
        <dbReference type="EMBL" id="GLV54287.1"/>
    </source>
</evidence>
<comment type="similarity">
    <text evidence="6">Belongs to the MIP/aquaporin (TC 1.A.8) family.</text>
</comment>
<dbReference type="Proteomes" id="UP001344906">
    <property type="component" value="Unassembled WGS sequence"/>
</dbReference>
<evidence type="ECO:0000256" key="6">
    <source>
        <dbReference type="RuleBase" id="RU000477"/>
    </source>
</evidence>
<comment type="caution">
    <text evidence="8">The sequence shown here is derived from an EMBL/GenBank/DDBJ whole genome shotgun (WGS) entry which is preliminary data.</text>
</comment>
<keyword evidence="3 6" id="KW-0812">Transmembrane</keyword>
<dbReference type="EMBL" id="BSRI01000001">
    <property type="protein sequence ID" value="GLV54287.1"/>
    <property type="molecule type" value="Genomic_DNA"/>
</dbReference>
<dbReference type="InterPro" id="IPR023271">
    <property type="entry name" value="Aquaporin-like"/>
</dbReference>
<evidence type="ECO:0000256" key="4">
    <source>
        <dbReference type="ARBA" id="ARBA00022989"/>
    </source>
</evidence>
<proteinExistence type="inferred from homology"/>
<keyword evidence="5 7" id="KW-0472">Membrane</keyword>
<comment type="subcellular location">
    <subcellularLocation>
        <location evidence="1">Membrane</location>
        <topology evidence="1">Multi-pass membrane protein</topology>
    </subcellularLocation>
</comment>
<keyword evidence="4 7" id="KW-1133">Transmembrane helix</keyword>
<protein>
    <recommendedName>
        <fullName evidence="10">Major intrinsic protein</fullName>
    </recommendedName>
</protein>
<evidence type="ECO:0000313" key="9">
    <source>
        <dbReference type="Proteomes" id="UP001344906"/>
    </source>
</evidence>
<keyword evidence="2 6" id="KW-0813">Transport</keyword>
<name>A0ABQ6FN94_9CHLR</name>
<evidence type="ECO:0000256" key="5">
    <source>
        <dbReference type="ARBA" id="ARBA00023136"/>
    </source>
</evidence>
<evidence type="ECO:0000256" key="2">
    <source>
        <dbReference type="ARBA" id="ARBA00022448"/>
    </source>
</evidence>
<feature type="transmembrane region" description="Helical" evidence="7">
    <location>
        <begin position="21"/>
        <end position="45"/>
    </location>
</feature>
<dbReference type="Pfam" id="PF00230">
    <property type="entry name" value="MIP"/>
    <property type="match status" value="1"/>
</dbReference>
<evidence type="ECO:0000256" key="3">
    <source>
        <dbReference type="ARBA" id="ARBA00022692"/>
    </source>
</evidence>
<dbReference type="PRINTS" id="PR00783">
    <property type="entry name" value="MINTRINSICP"/>
</dbReference>
<evidence type="ECO:0000256" key="7">
    <source>
        <dbReference type="SAM" id="Phobius"/>
    </source>
</evidence>
<keyword evidence="9" id="KW-1185">Reference proteome</keyword>
<evidence type="ECO:0008006" key="10">
    <source>
        <dbReference type="Google" id="ProtNLM"/>
    </source>
</evidence>
<dbReference type="Gene3D" id="1.20.1080.10">
    <property type="entry name" value="Glycerol uptake facilitator protein"/>
    <property type="match status" value="1"/>
</dbReference>
<organism evidence="8 9">
    <name type="scientific">Dictyobacter halimunensis</name>
    <dbReference type="NCBI Taxonomy" id="3026934"/>
    <lineage>
        <taxon>Bacteria</taxon>
        <taxon>Bacillati</taxon>
        <taxon>Chloroflexota</taxon>
        <taxon>Ktedonobacteria</taxon>
        <taxon>Ktedonobacterales</taxon>
        <taxon>Dictyobacteraceae</taxon>
        <taxon>Dictyobacter</taxon>
    </lineage>
</organism>
<evidence type="ECO:0000256" key="1">
    <source>
        <dbReference type="ARBA" id="ARBA00004141"/>
    </source>
</evidence>
<sequence length="89" mass="9692">MQKPSWWRRLHWSEYASELMGTAWLVFIALSAATFNFGLGSPLAILLPNRSVRWLMTGLMLAASGPLVAISPPGKRSGAHLNPAVSLAF</sequence>
<dbReference type="InterPro" id="IPR022357">
    <property type="entry name" value="MIP_CS"/>
</dbReference>
<dbReference type="InterPro" id="IPR000425">
    <property type="entry name" value="MIP"/>
</dbReference>
<dbReference type="PROSITE" id="PS00221">
    <property type="entry name" value="MIP"/>
    <property type="match status" value="1"/>
</dbReference>